<dbReference type="STRING" id="29563.SAMN02983006_01450"/>
<dbReference type="InterPro" id="IPR000683">
    <property type="entry name" value="Gfo/Idh/MocA-like_OxRdtase_N"/>
</dbReference>
<reference evidence="3 4" key="1">
    <citation type="submission" date="2016-10" db="EMBL/GenBank/DDBJ databases">
        <authorList>
            <person name="de Groot N.N."/>
        </authorList>
    </citation>
    <scope>NUCLEOTIDE SEQUENCE [LARGE SCALE GENOMIC DNA]</scope>
    <source>
        <strain evidence="3 4">ATCC 51327</strain>
    </source>
</reference>
<feature type="domain" description="GFO/IDH/MocA-like oxidoreductase" evidence="2">
    <location>
        <begin position="138"/>
        <end position="265"/>
    </location>
</feature>
<dbReference type="Gene3D" id="3.40.50.720">
    <property type="entry name" value="NAD(P)-binding Rossmann-like Domain"/>
    <property type="match status" value="1"/>
</dbReference>
<dbReference type="AlphaFoldDB" id="A0A1I4IJW6"/>
<evidence type="ECO:0000259" key="1">
    <source>
        <dbReference type="Pfam" id="PF01408"/>
    </source>
</evidence>
<dbReference type="SUPFAM" id="SSF51735">
    <property type="entry name" value="NAD(P)-binding Rossmann-fold domains"/>
    <property type="match status" value="1"/>
</dbReference>
<evidence type="ECO:0000313" key="4">
    <source>
        <dbReference type="Proteomes" id="UP000199006"/>
    </source>
</evidence>
<feature type="domain" description="Gfo/Idh/MocA-like oxidoreductase N-terminal" evidence="1">
    <location>
        <begin position="5"/>
        <end position="127"/>
    </location>
</feature>
<dbReference type="PANTHER" id="PTHR43249">
    <property type="entry name" value="UDP-N-ACETYL-2-AMINO-2-DEOXY-D-GLUCURONATE OXIDASE"/>
    <property type="match status" value="1"/>
</dbReference>
<dbReference type="InterPro" id="IPR052515">
    <property type="entry name" value="Gfo/Idh/MocA_Oxidoreductase"/>
</dbReference>
<name>A0A1I4IJW6_9FIRM</name>
<dbReference type="Pfam" id="PF22725">
    <property type="entry name" value="GFO_IDH_MocA_C3"/>
    <property type="match status" value="1"/>
</dbReference>
<dbReference type="OrthoDB" id="9815825at2"/>
<gene>
    <name evidence="3" type="ORF">SAMN02983006_01450</name>
</gene>
<dbReference type="InterPro" id="IPR036291">
    <property type="entry name" value="NAD(P)-bd_dom_sf"/>
</dbReference>
<dbReference type="EMBL" id="FOTI01000017">
    <property type="protein sequence ID" value="SFL54662.1"/>
    <property type="molecule type" value="Genomic_DNA"/>
</dbReference>
<organism evidence="3 4">
    <name type="scientific">Halanaerobium salsuginis</name>
    <dbReference type="NCBI Taxonomy" id="29563"/>
    <lineage>
        <taxon>Bacteria</taxon>
        <taxon>Bacillati</taxon>
        <taxon>Bacillota</taxon>
        <taxon>Clostridia</taxon>
        <taxon>Halanaerobiales</taxon>
        <taxon>Halanaerobiaceae</taxon>
        <taxon>Halanaerobium</taxon>
    </lineage>
</organism>
<dbReference type="PANTHER" id="PTHR43249:SF1">
    <property type="entry name" value="D-GLUCOSIDE 3-DEHYDROGENASE"/>
    <property type="match status" value="1"/>
</dbReference>
<dbReference type="Gene3D" id="3.30.360.10">
    <property type="entry name" value="Dihydrodipicolinate Reductase, domain 2"/>
    <property type="match status" value="1"/>
</dbReference>
<sequence>MTKKIKVGIIGCGEIAFAKHMPGLAKLPGVELIAFCNRSREKAERAAAEFGSKDALVYQDYQKLLTNKKVNLVHICTPNNSHSEIAIAALEAGKDVMCEKPMAIDAEQAENMYQAAQNNNCQLSVSYQNRFRAENQLFKQMIQAGKLGDIYFAKSLALRRRGVPTWGYFLNQEIQGGGPLIDIGTHALDLTLWLMDNYQPKIVLANTFHKMADQSSAANYFGNWQQEDFEVEDSAFAHLIMENGASIILETSWALNIPEEYNIKTILSGQKAGGDNITGLRINGEKDGYLYRENLKTEQANLESSGDKEMRLWIESLQQETKPPVEAKQALVVAQILAAIYRSAASGEAVKF</sequence>
<dbReference type="Proteomes" id="UP000199006">
    <property type="component" value="Unassembled WGS sequence"/>
</dbReference>
<dbReference type="GO" id="GO:0000166">
    <property type="term" value="F:nucleotide binding"/>
    <property type="evidence" value="ECO:0007669"/>
    <property type="project" value="InterPro"/>
</dbReference>
<dbReference type="InterPro" id="IPR055170">
    <property type="entry name" value="GFO_IDH_MocA-like_dom"/>
</dbReference>
<keyword evidence="4" id="KW-1185">Reference proteome</keyword>
<dbReference type="RefSeq" id="WP_089861485.1">
    <property type="nucleotide sequence ID" value="NZ_FOTI01000017.1"/>
</dbReference>
<evidence type="ECO:0000259" key="2">
    <source>
        <dbReference type="Pfam" id="PF22725"/>
    </source>
</evidence>
<dbReference type="Pfam" id="PF01408">
    <property type="entry name" value="GFO_IDH_MocA"/>
    <property type="match status" value="1"/>
</dbReference>
<evidence type="ECO:0000313" key="3">
    <source>
        <dbReference type="EMBL" id="SFL54662.1"/>
    </source>
</evidence>
<proteinExistence type="predicted"/>
<protein>
    <submittedName>
        <fullName evidence="3">Predicted dehydrogenase</fullName>
    </submittedName>
</protein>
<accession>A0A1I4IJW6</accession>